<proteinExistence type="predicted"/>
<name>A0A8J2HU59_9PLEO</name>
<dbReference type="OrthoDB" id="2608216at2759"/>
<dbReference type="EMBL" id="CAJRGZ010000015">
    <property type="protein sequence ID" value="CAG5139286.1"/>
    <property type="molecule type" value="Genomic_DNA"/>
</dbReference>
<protein>
    <submittedName>
        <fullName evidence="2">Uncharacterized protein</fullName>
    </submittedName>
</protein>
<feature type="region of interest" description="Disordered" evidence="1">
    <location>
        <begin position="263"/>
        <end position="283"/>
    </location>
</feature>
<dbReference type="GeneID" id="67016262"/>
<keyword evidence="3" id="KW-1185">Reference proteome</keyword>
<comment type="caution">
    <text evidence="2">The sequence shown here is derived from an EMBL/GenBank/DDBJ whole genome shotgun (WGS) entry which is preliminary data.</text>
</comment>
<reference evidence="2" key="1">
    <citation type="submission" date="2021-05" db="EMBL/GenBank/DDBJ databases">
        <authorList>
            <person name="Stam R."/>
        </authorList>
    </citation>
    <scope>NUCLEOTIDE SEQUENCE</scope>
    <source>
        <strain evidence="2">CS162</strain>
    </source>
</reference>
<dbReference type="Proteomes" id="UP000676310">
    <property type="component" value="Unassembled WGS sequence"/>
</dbReference>
<accession>A0A8J2HU59</accession>
<feature type="region of interest" description="Disordered" evidence="1">
    <location>
        <begin position="133"/>
        <end position="161"/>
    </location>
</feature>
<dbReference type="AlphaFoldDB" id="A0A8J2HU59"/>
<evidence type="ECO:0000313" key="3">
    <source>
        <dbReference type="Proteomes" id="UP000676310"/>
    </source>
</evidence>
<evidence type="ECO:0000256" key="1">
    <source>
        <dbReference type="SAM" id="MobiDB-lite"/>
    </source>
</evidence>
<dbReference type="RefSeq" id="XP_043163987.1">
    <property type="nucleotide sequence ID" value="XM_043308052.1"/>
</dbReference>
<feature type="compositionally biased region" description="Acidic residues" evidence="1">
    <location>
        <begin position="137"/>
        <end position="161"/>
    </location>
</feature>
<sequence>MERPELMACIEEPVAELEPRGRHGDEQRAEPVEAAMWEAMDGLARFSQASVVRRIGVFVRLEAIRTEKHQTRYQPLQPYMDEQSIVKHVRPWQQMVMFFARTQREHAWKSPRYRFTRRQRDAWEAFVKEAERIAEGGADEEEEEDEGEEMDVDDGEEGMADDVDEGIDEMEAAQDTAPNAIVEPTKLSSIQRACLEFCVALMSQKITRREYDSALVCALAVLGVKEDGWKGAEQYPPVLSAVIKVARFMVVQQALELSGPLDEDELDDSAYESDSSGPRQRQPKGCLQFVQEMMDRFMVRGSHGPMQWMLDLRTYGLKIHYNTTSRGHVEWTGGDELLYKGLQFNMAQFRGIVHRLATKSQRLLIEEFMFSSSKASEPIPYSPQQAI</sequence>
<gene>
    <name evidence="2" type="ORF">ALTATR162_LOCUS458</name>
</gene>
<organism evidence="2 3">
    <name type="scientific">Alternaria atra</name>
    <dbReference type="NCBI Taxonomy" id="119953"/>
    <lineage>
        <taxon>Eukaryota</taxon>
        <taxon>Fungi</taxon>
        <taxon>Dikarya</taxon>
        <taxon>Ascomycota</taxon>
        <taxon>Pezizomycotina</taxon>
        <taxon>Dothideomycetes</taxon>
        <taxon>Pleosporomycetidae</taxon>
        <taxon>Pleosporales</taxon>
        <taxon>Pleosporineae</taxon>
        <taxon>Pleosporaceae</taxon>
        <taxon>Alternaria</taxon>
        <taxon>Alternaria sect. Ulocladioides</taxon>
    </lineage>
</organism>
<evidence type="ECO:0000313" key="2">
    <source>
        <dbReference type="EMBL" id="CAG5139286.1"/>
    </source>
</evidence>